<evidence type="ECO:0000313" key="8">
    <source>
        <dbReference type="Proteomes" id="UP000067243"/>
    </source>
</evidence>
<dbReference type="PANTHER" id="PTHR42711">
    <property type="entry name" value="ABC TRANSPORTER ATP-BINDING PROTEIN"/>
    <property type="match status" value="1"/>
</dbReference>
<name>A0A0K1P549_9MOLU</name>
<dbReference type="InterPro" id="IPR003439">
    <property type="entry name" value="ABC_transporter-like_ATP-bd"/>
</dbReference>
<evidence type="ECO:0000256" key="1">
    <source>
        <dbReference type="ARBA" id="ARBA00005417"/>
    </source>
</evidence>
<dbReference type="STRING" id="216946.STURO_v1c01600"/>
<dbReference type="Proteomes" id="UP000067243">
    <property type="component" value="Chromosome"/>
</dbReference>
<dbReference type="PROSITE" id="PS00211">
    <property type="entry name" value="ABC_TRANSPORTER_1"/>
    <property type="match status" value="1"/>
</dbReference>
<sequence length="596" mass="68380">MNNKVAIKVNDLNKKFKSGYGIKDINFTVEYGKVFGYLGPNGAGKSTTLRILMGFMKSDKGNSTLSYNKQDNNGTTVSIGELISLDSWTDSSRIQRRLGYVPGEIAFPVHMTGTDLLKQVFKLRNMQDWNVVKKYIEYWEFNPNIKIKKMSKGMKQKVALIIAWMHNPDIIVLDEPTTGLDPLMQDKFIKLVKKSKEEGKAIILSSHIFSEIEKTCDYVSIIKRGKIISTINIKDIQYNEEKKYEVSFKKDISNEEIKLDYWTVTDKYKNNYFITVKNSNINDFLMFLSKHDINFVKEHPLDLEQYFMKYYQNEIEKDVISSENNYVPKRKSNKESKVSLELVKDTSRKSLFLWLFMTILPIVMILVAFVVVLNNPDIKEQIESGRATWGAVINRLVLNMIASSTGMVYLLMMIYILVTGNGLVASEVEKGTLVNLLTTNQSRSSVILCKMFTFIGYISLSNLLFYITTIIGILLTGHSDTTDFKLITMYFLGLFLLLFLVSSLSFLASCYFNKSAYSLSLAGGLTILFYVLYFISQIDTSVSFFKYLSINSLFSTNYTSLDQLKEYLAQDIVMFFLGVTFYYLGYNIFIKKDLPL</sequence>
<keyword evidence="5" id="KW-0812">Transmembrane</keyword>
<proteinExistence type="inferred from homology"/>
<protein>
    <recommendedName>
        <fullName evidence="6">ABC transporter domain-containing protein</fullName>
    </recommendedName>
</protein>
<keyword evidence="8" id="KW-1185">Reference proteome</keyword>
<dbReference type="GO" id="GO:0005886">
    <property type="term" value="C:plasma membrane"/>
    <property type="evidence" value="ECO:0007669"/>
    <property type="project" value="UniProtKB-SubCell"/>
</dbReference>
<evidence type="ECO:0000256" key="2">
    <source>
        <dbReference type="ARBA" id="ARBA00022448"/>
    </source>
</evidence>
<dbReference type="GO" id="GO:0140359">
    <property type="term" value="F:ABC-type transporter activity"/>
    <property type="evidence" value="ECO:0007669"/>
    <property type="project" value="InterPro"/>
</dbReference>
<feature type="transmembrane region" description="Helical" evidence="5">
    <location>
        <begin position="351"/>
        <end position="375"/>
    </location>
</feature>
<evidence type="ECO:0000256" key="5">
    <source>
        <dbReference type="SAM" id="Phobius"/>
    </source>
</evidence>
<evidence type="ECO:0000256" key="3">
    <source>
        <dbReference type="ARBA" id="ARBA00022741"/>
    </source>
</evidence>
<dbReference type="PANTHER" id="PTHR42711:SF5">
    <property type="entry name" value="ABC TRANSPORTER ATP-BINDING PROTEIN NATA"/>
    <property type="match status" value="1"/>
</dbReference>
<dbReference type="GO" id="GO:0005524">
    <property type="term" value="F:ATP binding"/>
    <property type="evidence" value="ECO:0007669"/>
    <property type="project" value="UniProtKB-KW"/>
</dbReference>
<dbReference type="InterPro" id="IPR027417">
    <property type="entry name" value="P-loop_NTPase"/>
</dbReference>
<feature type="transmembrane region" description="Helical" evidence="5">
    <location>
        <begin position="567"/>
        <end position="589"/>
    </location>
</feature>
<dbReference type="AlphaFoldDB" id="A0A0K1P549"/>
<evidence type="ECO:0000256" key="4">
    <source>
        <dbReference type="ARBA" id="ARBA00022840"/>
    </source>
</evidence>
<evidence type="ECO:0000313" key="7">
    <source>
        <dbReference type="EMBL" id="AKU79408.1"/>
    </source>
</evidence>
<dbReference type="GO" id="GO:0016887">
    <property type="term" value="F:ATP hydrolysis activity"/>
    <property type="evidence" value="ECO:0007669"/>
    <property type="project" value="InterPro"/>
</dbReference>
<dbReference type="OrthoDB" id="9778547at2"/>
<dbReference type="Pfam" id="PF12679">
    <property type="entry name" value="ABC2_membrane_2"/>
    <property type="match status" value="1"/>
</dbReference>
<dbReference type="CDD" id="cd03230">
    <property type="entry name" value="ABC_DR_subfamily_A"/>
    <property type="match status" value="1"/>
</dbReference>
<dbReference type="PROSITE" id="PS50893">
    <property type="entry name" value="ABC_TRANSPORTER_2"/>
    <property type="match status" value="1"/>
</dbReference>
<evidence type="ECO:0000259" key="6">
    <source>
        <dbReference type="PROSITE" id="PS50893"/>
    </source>
</evidence>
<feature type="domain" description="ABC transporter" evidence="6">
    <location>
        <begin position="7"/>
        <end position="249"/>
    </location>
</feature>
<feature type="transmembrane region" description="Helical" evidence="5">
    <location>
        <begin position="487"/>
        <end position="509"/>
    </location>
</feature>
<keyword evidence="2" id="KW-0813">Transport</keyword>
<reference evidence="7 8" key="1">
    <citation type="journal article" date="2015" name="Genome Announc.">
        <title>Complete Genome Sequence of Spiroplasma turonicum Strain Tab4cT, a Parasite of a Horse Fly, Haematopota sp. (Diptera: Tabanidae).</title>
        <authorList>
            <person name="Davis R.E."/>
            <person name="Shao J."/>
            <person name="Zhao Y."/>
            <person name="Gasparich G.E."/>
            <person name="Gaynor B.J."/>
            <person name="Donofrio N."/>
        </authorList>
    </citation>
    <scope>NUCLEOTIDE SEQUENCE [LARGE SCALE GENOMIC DNA]</scope>
    <source>
        <strain evidence="7 8">Tab4c</strain>
    </source>
</reference>
<keyword evidence="4" id="KW-0067">ATP-binding</keyword>
<dbReference type="SMART" id="SM00382">
    <property type="entry name" value="AAA"/>
    <property type="match status" value="1"/>
</dbReference>
<dbReference type="SUPFAM" id="SSF52540">
    <property type="entry name" value="P-loop containing nucleoside triphosphate hydrolases"/>
    <property type="match status" value="1"/>
</dbReference>
<dbReference type="InterPro" id="IPR050763">
    <property type="entry name" value="ABC_transporter_ATP-binding"/>
</dbReference>
<dbReference type="KEGG" id="stur:STURON_00162"/>
<feature type="transmembrane region" description="Helical" evidence="5">
    <location>
        <begin position="515"/>
        <end position="535"/>
    </location>
</feature>
<comment type="similarity">
    <text evidence="1">Belongs to the ABC transporter superfamily.</text>
</comment>
<dbReference type="EMBL" id="CP012328">
    <property type="protein sequence ID" value="AKU79408.1"/>
    <property type="molecule type" value="Genomic_DNA"/>
</dbReference>
<keyword evidence="5" id="KW-1133">Transmembrane helix</keyword>
<keyword evidence="3" id="KW-0547">Nucleotide-binding</keyword>
<keyword evidence="5" id="KW-0472">Membrane</keyword>
<feature type="transmembrane region" description="Helical" evidence="5">
    <location>
        <begin position="396"/>
        <end position="418"/>
    </location>
</feature>
<feature type="transmembrane region" description="Helical" evidence="5">
    <location>
        <begin position="454"/>
        <end position="475"/>
    </location>
</feature>
<accession>A0A0K1P549</accession>
<dbReference type="InterPro" id="IPR017871">
    <property type="entry name" value="ABC_transporter-like_CS"/>
</dbReference>
<gene>
    <name evidence="7" type="ORF">STURON_00162</name>
</gene>
<organism evidence="7 8">
    <name type="scientific">Spiroplasma turonicum</name>
    <dbReference type="NCBI Taxonomy" id="216946"/>
    <lineage>
        <taxon>Bacteria</taxon>
        <taxon>Bacillati</taxon>
        <taxon>Mycoplasmatota</taxon>
        <taxon>Mollicutes</taxon>
        <taxon>Entomoplasmatales</taxon>
        <taxon>Spiroplasmataceae</taxon>
        <taxon>Spiroplasma</taxon>
    </lineage>
</organism>
<dbReference type="RefSeq" id="WP_075048014.1">
    <property type="nucleotide sequence ID" value="NZ_CP012328.1"/>
</dbReference>
<dbReference type="Gene3D" id="3.40.50.300">
    <property type="entry name" value="P-loop containing nucleotide triphosphate hydrolases"/>
    <property type="match status" value="1"/>
</dbReference>
<dbReference type="PATRIC" id="fig|216946.3.peg.160"/>
<dbReference type="Pfam" id="PF00005">
    <property type="entry name" value="ABC_tran"/>
    <property type="match status" value="1"/>
</dbReference>
<dbReference type="InterPro" id="IPR003593">
    <property type="entry name" value="AAA+_ATPase"/>
</dbReference>